<keyword evidence="3" id="KW-0272">Extracellular matrix</keyword>
<dbReference type="InterPro" id="IPR002049">
    <property type="entry name" value="LE_dom"/>
</dbReference>
<protein>
    <submittedName>
        <fullName evidence="14">Laminin EGF-like domain-containing protein</fullName>
    </submittedName>
</protein>
<feature type="domain" description="Laminin EGF-like" evidence="11">
    <location>
        <begin position="162"/>
        <end position="216"/>
    </location>
</feature>
<dbReference type="CDD" id="cd02795">
    <property type="entry name" value="CBM6-CBM35-CBM36_like"/>
    <property type="match status" value="1"/>
</dbReference>
<dbReference type="FunFam" id="2.10.25.10:FF:000209">
    <property type="entry name" value="Laminin subunit alpha 5"/>
    <property type="match status" value="1"/>
</dbReference>
<keyword evidence="7 10" id="KW-1015">Disulfide bond</keyword>
<comment type="subcellular location">
    <subcellularLocation>
        <location evidence="1">Secreted</location>
        <location evidence="1">Extracellular space</location>
        <location evidence="1">Extracellular matrix</location>
        <location evidence="1">Basement membrane</location>
    </subcellularLocation>
</comment>
<keyword evidence="6" id="KW-0084">Basement membrane</keyword>
<dbReference type="EMBL" id="UYRT01000433">
    <property type="protein sequence ID" value="VDK28178.1"/>
    <property type="molecule type" value="Genomic_DNA"/>
</dbReference>
<dbReference type="PROSITE" id="PS50027">
    <property type="entry name" value="EGF_LAM_2"/>
    <property type="match status" value="4"/>
</dbReference>
<feature type="disulfide bond" evidence="10">
    <location>
        <begin position="110"/>
        <end position="119"/>
    </location>
</feature>
<evidence type="ECO:0000313" key="13">
    <source>
        <dbReference type="Proteomes" id="UP000271098"/>
    </source>
</evidence>
<dbReference type="Pfam" id="PF00053">
    <property type="entry name" value="EGF_laminin"/>
    <property type="match status" value="5"/>
</dbReference>
<dbReference type="PRINTS" id="PR00011">
    <property type="entry name" value="EGFLAMININ"/>
</dbReference>
<evidence type="ECO:0000313" key="12">
    <source>
        <dbReference type="EMBL" id="VDK28178.1"/>
    </source>
</evidence>
<feature type="disulfide bond" evidence="10">
    <location>
        <begin position="91"/>
        <end position="108"/>
    </location>
</feature>
<dbReference type="SUPFAM" id="SSF57196">
    <property type="entry name" value="EGF/Laminin"/>
    <property type="match status" value="5"/>
</dbReference>
<feature type="domain" description="Laminin EGF-like" evidence="11">
    <location>
        <begin position="217"/>
        <end position="269"/>
    </location>
</feature>
<evidence type="ECO:0000256" key="7">
    <source>
        <dbReference type="ARBA" id="ARBA00023157"/>
    </source>
</evidence>
<dbReference type="FunFam" id="2.10.25.10:FF:000011">
    <property type="entry name" value="Cadherin EGF LAG seven-pass G-type receptor"/>
    <property type="match status" value="1"/>
</dbReference>
<feature type="disulfide bond" evidence="10">
    <location>
        <begin position="187"/>
        <end position="196"/>
    </location>
</feature>
<organism evidence="14">
    <name type="scientific">Gongylonema pulchrum</name>
    <dbReference type="NCBI Taxonomy" id="637853"/>
    <lineage>
        <taxon>Eukaryota</taxon>
        <taxon>Metazoa</taxon>
        <taxon>Ecdysozoa</taxon>
        <taxon>Nematoda</taxon>
        <taxon>Chromadorea</taxon>
        <taxon>Rhabditida</taxon>
        <taxon>Spirurina</taxon>
        <taxon>Spiruromorpha</taxon>
        <taxon>Spiruroidea</taxon>
        <taxon>Gongylonematidae</taxon>
        <taxon>Gongylonema</taxon>
    </lineage>
</organism>
<dbReference type="Gene3D" id="2.10.25.10">
    <property type="entry name" value="Laminin"/>
    <property type="match status" value="5"/>
</dbReference>
<keyword evidence="8" id="KW-0325">Glycoprotein</keyword>
<evidence type="ECO:0000259" key="11">
    <source>
        <dbReference type="PROSITE" id="PS50027"/>
    </source>
</evidence>
<evidence type="ECO:0000256" key="10">
    <source>
        <dbReference type="PROSITE-ProRule" id="PRU00460"/>
    </source>
</evidence>
<dbReference type="SMART" id="SM00180">
    <property type="entry name" value="EGF_Lam"/>
    <property type="match status" value="5"/>
</dbReference>
<dbReference type="GO" id="GO:0005604">
    <property type="term" value="C:basement membrane"/>
    <property type="evidence" value="ECO:0007669"/>
    <property type="project" value="UniProtKB-SubCell"/>
</dbReference>
<feature type="disulfide bond" evidence="10">
    <location>
        <begin position="89"/>
        <end position="101"/>
    </location>
</feature>
<evidence type="ECO:0000256" key="8">
    <source>
        <dbReference type="ARBA" id="ARBA00023180"/>
    </source>
</evidence>
<keyword evidence="2" id="KW-0964">Secreted</keyword>
<accession>A0A183CVJ9</accession>
<dbReference type="GO" id="GO:0048468">
    <property type="term" value="P:cell development"/>
    <property type="evidence" value="ECO:0007669"/>
    <property type="project" value="UniProtKB-ARBA"/>
</dbReference>
<evidence type="ECO:0000256" key="9">
    <source>
        <dbReference type="ARBA" id="ARBA00023292"/>
    </source>
</evidence>
<dbReference type="GO" id="GO:0009887">
    <property type="term" value="P:animal organ morphogenesis"/>
    <property type="evidence" value="ECO:0007669"/>
    <property type="project" value="TreeGrafter"/>
</dbReference>
<dbReference type="FunFam" id="2.10.25.10:FF:000090">
    <property type="entry name" value="laminin subunit alpha"/>
    <property type="match status" value="1"/>
</dbReference>
<comment type="caution">
    <text evidence="10">Lacks conserved residue(s) required for the propagation of feature annotation.</text>
</comment>
<dbReference type="AlphaFoldDB" id="A0A183CVJ9"/>
<feature type="disulfide bond" evidence="10">
    <location>
        <begin position="45"/>
        <end position="62"/>
    </location>
</feature>
<evidence type="ECO:0000256" key="5">
    <source>
        <dbReference type="ARBA" id="ARBA00022737"/>
    </source>
</evidence>
<reference evidence="14" key="1">
    <citation type="submission" date="2016-06" db="UniProtKB">
        <authorList>
            <consortium name="WormBaseParasite"/>
        </authorList>
    </citation>
    <scope>IDENTIFICATION</scope>
</reference>
<dbReference type="PROSITE" id="PS01248">
    <property type="entry name" value="EGF_LAM_1"/>
    <property type="match status" value="2"/>
</dbReference>
<feature type="disulfide bond" evidence="10">
    <location>
        <begin position="240"/>
        <end position="249"/>
    </location>
</feature>
<dbReference type="InterPro" id="IPR050440">
    <property type="entry name" value="Laminin/Netrin_ECM"/>
</dbReference>
<evidence type="ECO:0000256" key="4">
    <source>
        <dbReference type="ARBA" id="ARBA00022729"/>
    </source>
</evidence>
<name>A0A183CVJ9_9BILA</name>
<dbReference type="FunFam" id="2.10.25.10:FF:000388">
    <property type="entry name" value="Laminin subunit alpha"/>
    <property type="match status" value="1"/>
</dbReference>
<evidence type="ECO:0000313" key="14">
    <source>
        <dbReference type="WBParaSite" id="GPUH_0000049001-mRNA-1"/>
    </source>
</evidence>
<evidence type="ECO:0000256" key="1">
    <source>
        <dbReference type="ARBA" id="ARBA00004302"/>
    </source>
</evidence>
<keyword evidence="5" id="KW-0677">Repeat</keyword>
<dbReference type="Proteomes" id="UP000271098">
    <property type="component" value="Unassembled WGS sequence"/>
</dbReference>
<evidence type="ECO:0000256" key="3">
    <source>
        <dbReference type="ARBA" id="ARBA00022530"/>
    </source>
</evidence>
<dbReference type="CDD" id="cd00055">
    <property type="entry name" value="EGF_Lam"/>
    <property type="match status" value="5"/>
</dbReference>
<dbReference type="PANTHER" id="PTHR10574">
    <property type="entry name" value="NETRIN/LAMININ-RELATED"/>
    <property type="match status" value="1"/>
</dbReference>
<dbReference type="OrthoDB" id="10011303at2759"/>
<keyword evidence="4" id="KW-0732">Signal</keyword>
<dbReference type="WBParaSite" id="GPUH_0000049001-mRNA-1">
    <property type="protein sequence ID" value="GPUH_0000049001-mRNA-1"/>
    <property type="gene ID" value="GPUH_0000049001"/>
</dbReference>
<dbReference type="FunFam" id="2.10.25.10:FF:000034">
    <property type="entry name" value="Laminin subunit alpha 3"/>
    <property type="match status" value="1"/>
</dbReference>
<keyword evidence="9 10" id="KW-0424">Laminin EGF-like domain</keyword>
<feature type="disulfide bond" evidence="10">
    <location>
        <begin position="64"/>
        <end position="73"/>
    </location>
</feature>
<reference evidence="12 13" key="2">
    <citation type="submission" date="2018-11" db="EMBL/GenBank/DDBJ databases">
        <authorList>
            <consortium name="Pathogen Informatics"/>
        </authorList>
    </citation>
    <scope>NUCLEOTIDE SEQUENCE [LARGE SCALE GENOMIC DNA]</scope>
</reference>
<dbReference type="PANTHER" id="PTHR10574:SF406">
    <property type="entry name" value="LAMININ SUBUNIT ALPHA 5"/>
    <property type="match status" value="1"/>
</dbReference>
<sequence>MKSGRCTIHVIRTPHSARVKQILLELLATVVPTAILAIRSANCDCDASGTEDGICDKETGACLCKPGFSGSRCDECDLNFFGYPHCKECGCNQHGSKSMECDRKTGDCPCFANFTSKKCDRCAAGFYDYPDCKPCSCLVSGSKGMTCDNTGQCYCKPNFQECNCNPNGVVASFAGCDKVAPGELCTCKRHVAGRICDQCKPTYWDLQYHHEDGCVECRCNSAGTISELNECGLIDGQCYCKRHVAGRQCDKCADGFYKLEAHSQLGCQACNCDTGGALGVGCDLETGECRCRPRITGQKCDRPIENHYFPTLWHNKYEAEDGVSSDNKPVRFAIDKNKFPSYSWRGYAVFSPIQEDIFLDVAIAKASIYRLLFHFINPTDVKIEARIAVIPLFTHTQDVEQTVKITLPPASEPTTTAVNPKHPFILNPGKWRIKISTKQRLFLDFIVILPAEYYEGTVLKERDFEPCHARHSENLTCVDLLYPPLPVVFRADAAEEAAILEEKNDGSMVQVEKYAHIM</sequence>
<keyword evidence="13" id="KW-1185">Reference proteome</keyword>
<feature type="domain" description="Laminin EGF-like" evidence="11">
    <location>
        <begin position="43"/>
        <end position="88"/>
    </location>
</feature>
<feature type="disulfide bond" evidence="10">
    <location>
        <begin position="43"/>
        <end position="55"/>
    </location>
</feature>
<proteinExistence type="predicted"/>
<evidence type="ECO:0000256" key="2">
    <source>
        <dbReference type="ARBA" id="ARBA00022525"/>
    </source>
</evidence>
<dbReference type="GO" id="GO:0009888">
    <property type="term" value="P:tissue development"/>
    <property type="evidence" value="ECO:0007669"/>
    <property type="project" value="TreeGrafter"/>
</dbReference>
<feature type="domain" description="Laminin EGF-like" evidence="11">
    <location>
        <begin position="89"/>
        <end position="134"/>
    </location>
</feature>
<gene>
    <name evidence="12" type="ORF">GPUH_LOCUS490</name>
</gene>
<evidence type="ECO:0000256" key="6">
    <source>
        <dbReference type="ARBA" id="ARBA00022869"/>
    </source>
</evidence>